<feature type="compositionally biased region" description="Low complexity" evidence="2">
    <location>
        <begin position="318"/>
        <end position="327"/>
    </location>
</feature>
<evidence type="ECO:0000256" key="1">
    <source>
        <dbReference type="SAM" id="Coils"/>
    </source>
</evidence>
<keyword evidence="1" id="KW-0175">Coiled coil</keyword>
<keyword evidence="5" id="KW-1185">Reference proteome</keyword>
<evidence type="ECO:0000313" key="5">
    <source>
        <dbReference type="Proteomes" id="UP000886595"/>
    </source>
</evidence>
<evidence type="ECO:0000313" key="4">
    <source>
        <dbReference type="EMBL" id="KAG2243356.1"/>
    </source>
</evidence>
<proteinExistence type="predicted"/>
<accession>A0A8X7P1G7</accession>
<dbReference type="AlphaFoldDB" id="A0A8X7P1G7"/>
<comment type="caution">
    <text evidence="4">The sequence shown here is derived from an EMBL/GenBank/DDBJ whole genome shotgun (WGS) entry which is preliminary data.</text>
</comment>
<feature type="compositionally biased region" description="Basic and acidic residues" evidence="2">
    <location>
        <begin position="127"/>
        <end position="142"/>
    </location>
</feature>
<feature type="region of interest" description="Disordered" evidence="2">
    <location>
        <begin position="286"/>
        <end position="338"/>
    </location>
</feature>
<evidence type="ECO:0000256" key="2">
    <source>
        <dbReference type="SAM" id="MobiDB-lite"/>
    </source>
</evidence>
<feature type="region of interest" description="Disordered" evidence="2">
    <location>
        <begin position="81"/>
        <end position="158"/>
    </location>
</feature>
<dbReference type="InterPro" id="IPR006461">
    <property type="entry name" value="PLAC_motif_containing"/>
</dbReference>
<gene>
    <name evidence="4" type="ORF">Bca52824_094801</name>
</gene>
<dbReference type="EMBL" id="JAAMPC010000212">
    <property type="protein sequence ID" value="KAG2243356.1"/>
    <property type="molecule type" value="Genomic_DNA"/>
</dbReference>
<organism evidence="4 5">
    <name type="scientific">Brassica carinata</name>
    <name type="common">Ethiopian mustard</name>
    <name type="synonym">Abyssinian cabbage</name>
    <dbReference type="NCBI Taxonomy" id="52824"/>
    <lineage>
        <taxon>Eukaryota</taxon>
        <taxon>Viridiplantae</taxon>
        <taxon>Streptophyta</taxon>
        <taxon>Embryophyta</taxon>
        <taxon>Tracheophyta</taxon>
        <taxon>Spermatophyta</taxon>
        <taxon>Magnoliopsida</taxon>
        <taxon>eudicotyledons</taxon>
        <taxon>Gunneridae</taxon>
        <taxon>Pentapetalae</taxon>
        <taxon>rosids</taxon>
        <taxon>malvids</taxon>
        <taxon>Brassicales</taxon>
        <taxon>Brassicaceae</taxon>
        <taxon>Brassiceae</taxon>
        <taxon>Brassica</taxon>
    </lineage>
</organism>
<dbReference type="NCBIfam" id="TIGR01571">
    <property type="entry name" value="A_thal_Cys_rich"/>
    <property type="match status" value="1"/>
</dbReference>
<feature type="compositionally biased region" description="Basic and acidic residues" evidence="2">
    <location>
        <begin position="286"/>
        <end position="298"/>
    </location>
</feature>
<name>A0A8X7P1G7_BRACI</name>
<dbReference type="PANTHER" id="PTHR46604">
    <property type="entry name" value="PROTEIN MID1-COMPLEMENTING ACTIVITY 1"/>
    <property type="match status" value="1"/>
</dbReference>
<reference evidence="4 5" key="1">
    <citation type="submission" date="2020-02" db="EMBL/GenBank/DDBJ databases">
        <authorList>
            <person name="Ma Q."/>
            <person name="Huang Y."/>
            <person name="Song X."/>
            <person name="Pei D."/>
        </authorList>
    </citation>
    <scope>NUCLEOTIDE SEQUENCE [LARGE SCALE GENOMIC DNA]</scope>
    <source>
        <strain evidence="4">Sxm20200214</strain>
        <tissue evidence="4">Leaf</tissue>
    </source>
</reference>
<dbReference type="Pfam" id="PF19584">
    <property type="entry name" value="MCAfunc"/>
    <property type="match status" value="1"/>
</dbReference>
<feature type="coiled-coil region" evidence="1">
    <location>
        <begin position="239"/>
        <end position="266"/>
    </location>
</feature>
<dbReference type="InterPro" id="IPR045766">
    <property type="entry name" value="MCAfunc"/>
</dbReference>
<evidence type="ECO:0000259" key="3">
    <source>
        <dbReference type="Pfam" id="PF19584"/>
    </source>
</evidence>
<dbReference type="OrthoDB" id="1045822at2759"/>
<dbReference type="Pfam" id="PF04749">
    <property type="entry name" value="PLAC8"/>
    <property type="match status" value="1"/>
</dbReference>
<feature type="domain" description="MCAfunc" evidence="3">
    <location>
        <begin position="158"/>
        <end position="216"/>
    </location>
</feature>
<dbReference type="PANTHER" id="PTHR46604:SF16">
    <property type="entry name" value="MCAFUNC DOMAIN-CONTAINING PROTEIN"/>
    <property type="match status" value="1"/>
</dbReference>
<dbReference type="Proteomes" id="UP000886595">
    <property type="component" value="Unassembled WGS sequence"/>
</dbReference>
<protein>
    <recommendedName>
        <fullName evidence="3">MCAfunc domain-containing protein</fullName>
    </recommendedName>
</protein>
<sequence length="467" mass="53024">MQELLTFMFIEKEKSPGAHCFEDDDEDISTQSKKLLLLSVYSDYSTDSIATTNVGAGELRSDPLIPVTLTPSRQQYVSFMGRTRGDRISSATHGPRRRQAHRPYSQSRQHRVDAQEELPTVRSAPQAHRELARAAQALRDEEVSGDSRASRRPRGCSEEFRKAQDEIDRFLKIIPLITLVDNARVRERLEYIDRDQFEYTFAEEDRHVQDVIMKQESTREAASVLKKTLSCSYPNLRFCDALKTENEKLQIELQRSQEHYDVAQCEVIQRLIGVTQTVGEVDGYEKELSKKASRKADRSSSNMSEYSYEEDHPKKSSSRAASRSASSVTSGHEMISRKASQHHEEWHTDLLACCSEPSLCLKTFFFPCGTLAKIATAATNRHMSSAEACNELMAYSLILSCCCYTCCVRRKLRKTLNITGGYIDDFLSHLMCCCCALVQELREVEIRGAYGTEKTKVSPPSSQFMEH</sequence>